<evidence type="ECO:0000256" key="3">
    <source>
        <dbReference type="ARBA" id="ARBA00034031"/>
    </source>
</evidence>
<reference evidence="5 6" key="1">
    <citation type="submission" date="2012-04" db="EMBL/GenBank/DDBJ databases">
        <title>The Genome Sequence of Saprolegnia declina VS20.</title>
        <authorList>
            <consortium name="The Broad Institute Genome Sequencing Platform"/>
            <person name="Russ C."/>
            <person name="Nusbaum C."/>
            <person name="Tyler B."/>
            <person name="van West P."/>
            <person name="Dieguez-Uribeondo J."/>
            <person name="de Bruijn I."/>
            <person name="Tripathy S."/>
            <person name="Jiang R."/>
            <person name="Young S.K."/>
            <person name="Zeng Q."/>
            <person name="Gargeya S."/>
            <person name="Fitzgerald M."/>
            <person name="Haas B."/>
            <person name="Abouelleil A."/>
            <person name="Alvarado L."/>
            <person name="Arachchi H.M."/>
            <person name="Berlin A."/>
            <person name="Chapman S.B."/>
            <person name="Goldberg J."/>
            <person name="Griggs A."/>
            <person name="Gujja S."/>
            <person name="Hansen M."/>
            <person name="Howarth C."/>
            <person name="Imamovic A."/>
            <person name="Larimer J."/>
            <person name="McCowen C."/>
            <person name="Montmayeur A."/>
            <person name="Murphy C."/>
            <person name="Neiman D."/>
            <person name="Pearson M."/>
            <person name="Priest M."/>
            <person name="Roberts A."/>
            <person name="Saif S."/>
            <person name="Shea T."/>
            <person name="Sisk P."/>
            <person name="Sykes S."/>
            <person name="Wortman J."/>
            <person name="Nusbaum C."/>
            <person name="Birren B."/>
        </authorList>
    </citation>
    <scope>NUCLEOTIDE SEQUENCE [LARGE SCALE GENOMIC DNA]</scope>
    <source>
        <strain evidence="5 6">VS20</strain>
    </source>
</reference>
<dbReference type="EMBL" id="JH767140">
    <property type="protein sequence ID" value="EQC38809.1"/>
    <property type="molecule type" value="Genomic_DNA"/>
</dbReference>
<dbReference type="GO" id="GO:0000213">
    <property type="term" value="F:tRNA-intron lyase activity"/>
    <property type="evidence" value="ECO:0007669"/>
    <property type="project" value="UniProtKB-EC"/>
</dbReference>
<dbReference type="InterPro" id="IPR006677">
    <property type="entry name" value="tRNA_intron_Endonuc_cat-like"/>
</dbReference>
<dbReference type="GO" id="GO:0005737">
    <property type="term" value="C:cytoplasm"/>
    <property type="evidence" value="ECO:0007669"/>
    <property type="project" value="TreeGrafter"/>
</dbReference>
<dbReference type="NCBIfam" id="TIGR00324">
    <property type="entry name" value="endA"/>
    <property type="match status" value="1"/>
</dbReference>
<dbReference type="InterPro" id="IPR011856">
    <property type="entry name" value="tRNA_endonuc-like_dom_sf"/>
</dbReference>
<protein>
    <recommendedName>
        <fullName evidence="2">tRNA-intron lyase</fullName>
        <ecNumber evidence="2">4.6.1.16</ecNumber>
    </recommendedName>
</protein>
<evidence type="ECO:0000256" key="2">
    <source>
        <dbReference type="ARBA" id="ARBA00012573"/>
    </source>
</evidence>
<dbReference type="InParanoid" id="T0QL61"/>
<dbReference type="EC" id="4.6.1.16" evidence="2"/>
<evidence type="ECO:0000259" key="4">
    <source>
        <dbReference type="Pfam" id="PF01974"/>
    </source>
</evidence>
<feature type="domain" description="tRNA intron endonuclease catalytic" evidence="4">
    <location>
        <begin position="75"/>
        <end position="151"/>
    </location>
</feature>
<dbReference type="InterPro" id="IPR036167">
    <property type="entry name" value="tRNA_intron_Endo_cat-like_sf"/>
</dbReference>
<dbReference type="GO" id="GO:0000214">
    <property type="term" value="C:tRNA-intron endonuclease complex"/>
    <property type="evidence" value="ECO:0007669"/>
    <property type="project" value="TreeGrafter"/>
</dbReference>
<dbReference type="GO" id="GO:0003676">
    <property type="term" value="F:nucleic acid binding"/>
    <property type="evidence" value="ECO:0007669"/>
    <property type="project" value="InterPro"/>
</dbReference>
<dbReference type="GeneID" id="19944494"/>
<evidence type="ECO:0000313" key="5">
    <source>
        <dbReference type="EMBL" id="EQC38809.1"/>
    </source>
</evidence>
<dbReference type="SUPFAM" id="SSF53032">
    <property type="entry name" value="tRNA-intron endonuclease catalytic domain-like"/>
    <property type="match status" value="1"/>
</dbReference>
<dbReference type="PANTHER" id="PTHR21227">
    <property type="entry name" value="TRNA-SPLICING ENDONUCLEASE SUBUNIT SEN2"/>
    <property type="match status" value="1"/>
</dbReference>
<gene>
    <name evidence="5" type="ORF">SDRG_03767</name>
</gene>
<dbReference type="InterPro" id="IPR006676">
    <property type="entry name" value="tRNA_splic"/>
</dbReference>
<sequence>MATATYEAGAGAVTVAIDGDHDAWLAAGRYGAVDGATRWLSLEESVYLAALGRIAFASMALPTAYASFAARDAAFPARYAVYHHYRSQGWIVQSGLAYGTLFALYSASPDDVHSEYLVYLDPANKPLSWPSMQVLTRLSEDVKKTILLCQLHDPSSAPTNALLITTPVVTLALSEVMFRYWPALASAETTPTTYAMRPATTIPKRKRR</sequence>
<name>T0QL61_SAPDV</name>
<dbReference type="Gene3D" id="3.40.1350.10">
    <property type="match status" value="1"/>
</dbReference>
<dbReference type="GO" id="GO:0000379">
    <property type="term" value="P:tRNA-type intron splice site recognition and cleavage"/>
    <property type="evidence" value="ECO:0007669"/>
    <property type="project" value="TreeGrafter"/>
</dbReference>
<keyword evidence="6" id="KW-1185">Reference proteome</keyword>
<dbReference type="VEuPathDB" id="FungiDB:SDRG_03767"/>
<comment type="similarity">
    <text evidence="1">Belongs to the tRNA-intron endonuclease family.</text>
</comment>
<evidence type="ECO:0000256" key="1">
    <source>
        <dbReference type="ARBA" id="ARBA00008078"/>
    </source>
</evidence>
<dbReference type="PANTHER" id="PTHR21227:SF0">
    <property type="entry name" value="TRNA-SPLICING ENDONUCLEASE SUBUNIT SEN2"/>
    <property type="match status" value="1"/>
</dbReference>
<dbReference type="Pfam" id="PF01974">
    <property type="entry name" value="tRNA_int_endo"/>
    <property type="match status" value="1"/>
</dbReference>
<dbReference type="eggNOG" id="KOG4685">
    <property type="taxonomic scope" value="Eukaryota"/>
</dbReference>
<dbReference type="Proteomes" id="UP000030762">
    <property type="component" value="Unassembled WGS sequence"/>
</dbReference>
<dbReference type="CDD" id="cd22363">
    <property type="entry name" value="tRNA-intron_lyase_C"/>
    <property type="match status" value="1"/>
</dbReference>
<dbReference type="OrthoDB" id="10249562at2759"/>
<comment type="catalytic activity">
    <reaction evidence="3">
        <text>pretRNA = a 3'-half-tRNA molecule with a 5'-OH end + a 5'-half-tRNA molecule with a 2',3'-cyclic phosphate end + an intron with a 2',3'-cyclic phosphate and a 5'-hydroxyl terminus.</text>
        <dbReference type="EC" id="4.6.1.16"/>
    </reaction>
</comment>
<accession>T0QL61</accession>
<dbReference type="STRING" id="1156394.T0QL61"/>
<proteinExistence type="inferred from homology"/>
<dbReference type="RefSeq" id="XP_008607633.1">
    <property type="nucleotide sequence ID" value="XM_008609411.1"/>
</dbReference>
<organism evidence="5 6">
    <name type="scientific">Saprolegnia diclina (strain VS20)</name>
    <dbReference type="NCBI Taxonomy" id="1156394"/>
    <lineage>
        <taxon>Eukaryota</taxon>
        <taxon>Sar</taxon>
        <taxon>Stramenopiles</taxon>
        <taxon>Oomycota</taxon>
        <taxon>Saprolegniomycetes</taxon>
        <taxon>Saprolegniales</taxon>
        <taxon>Saprolegniaceae</taxon>
        <taxon>Saprolegnia</taxon>
    </lineage>
</organism>
<evidence type="ECO:0000313" key="6">
    <source>
        <dbReference type="Proteomes" id="UP000030762"/>
    </source>
</evidence>
<dbReference type="AlphaFoldDB" id="T0QL61"/>